<dbReference type="AlphaFoldDB" id="X0UQF9"/>
<protein>
    <submittedName>
        <fullName evidence="1">Uncharacterized protein</fullName>
    </submittedName>
</protein>
<accession>X0UQF9</accession>
<sequence length="136" mass="15298">MLTIWFVSTLTILTGCKKKEQPEEARQVAPTEETKRVSASEKIELRILYASLPNTERSKDFVDFLSKHFERVETTDYNTFFHTGDQSADFDVTIIDHDGLSEAHGPDIRSYSHAAITVGVPGAYISDRLGLKTAYL</sequence>
<gene>
    <name evidence="1" type="ORF">S01H1_46451</name>
</gene>
<dbReference type="EMBL" id="BARS01029746">
    <property type="protein sequence ID" value="GAG08059.1"/>
    <property type="molecule type" value="Genomic_DNA"/>
</dbReference>
<reference evidence="1" key="1">
    <citation type="journal article" date="2014" name="Front. Microbiol.">
        <title>High frequency of phylogenetically diverse reductive dehalogenase-homologous genes in deep subseafloor sedimentary metagenomes.</title>
        <authorList>
            <person name="Kawai M."/>
            <person name="Futagami T."/>
            <person name="Toyoda A."/>
            <person name="Takaki Y."/>
            <person name="Nishi S."/>
            <person name="Hori S."/>
            <person name="Arai W."/>
            <person name="Tsubouchi T."/>
            <person name="Morono Y."/>
            <person name="Uchiyama I."/>
            <person name="Ito T."/>
            <person name="Fujiyama A."/>
            <person name="Inagaki F."/>
            <person name="Takami H."/>
        </authorList>
    </citation>
    <scope>NUCLEOTIDE SEQUENCE</scope>
    <source>
        <strain evidence="1">Expedition CK06-06</strain>
    </source>
</reference>
<name>X0UQF9_9ZZZZ</name>
<evidence type="ECO:0000313" key="1">
    <source>
        <dbReference type="EMBL" id="GAG08059.1"/>
    </source>
</evidence>
<comment type="caution">
    <text evidence="1">The sequence shown here is derived from an EMBL/GenBank/DDBJ whole genome shotgun (WGS) entry which is preliminary data.</text>
</comment>
<proteinExistence type="predicted"/>
<organism evidence="1">
    <name type="scientific">marine sediment metagenome</name>
    <dbReference type="NCBI Taxonomy" id="412755"/>
    <lineage>
        <taxon>unclassified sequences</taxon>
        <taxon>metagenomes</taxon>
        <taxon>ecological metagenomes</taxon>
    </lineage>
</organism>